<accession>A0ABN1GIJ4</accession>
<protein>
    <recommendedName>
        <fullName evidence="5">Integral membrane protein</fullName>
    </recommendedName>
</protein>
<evidence type="ECO:0000313" key="3">
    <source>
        <dbReference type="EMBL" id="GAA0612257.1"/>
    </source>
</evidence>
<feature type="transmembrane region" description="Helical" evidence="2">
    <location>
        <begin position="58"/>
        <end position="77"/>
    </location>
</feature>
<evidence type="ECO:0000256" key="2">
    <source>
        <dbReference type="SAM" id="Phobius"/>
    </source>
</evidence>
<name>A0ABN1GIJ4_9ACTN</name>
<keyword evidence="4" id="KW-1185">Reference proteome</keyword>
<feature type="region of interest" description="Disordered" evidence="1">
    <location>
        <begin position="229"/>
        <end position="266"/>
    </location>
</feature>
<evidence type="ECO:0000313" key="4">
    <source>
        <dbReference type="Proteomes" id="UP001500957"/>
    </source>
</evidence>
<feature type="compositionally biased region" description="Polar residues" evidence="1">
    <location>
        <begin position="256"/>
        <end position="266"/>
    </location>
</feature>
<evidence type="ECO:0000256" key="1">
    <source>
        <dbReference type="SAM" id="MobiDB-lite"/>
    </source>
</evidence>
<feature type="transmembrane region" description="Helical" evidence="2">
    <location>
        <begin position="89"/>
        <end position="111"/>
    </location>
</feature>
<feature type="transmembrane region" description="Helical" evidence="2">
    <location>
        <begin position="9"/>
        <end position="31"/>
    </location>
</feature>
<evidence type="ECO:0008006" key="5">
    <source>
        <dbReference type="Google" id="ProtNLM"/>
    </source>
</evidence>
<organism evidence="3 4">
    <name type="scientific">Sporichthya brevicatena</name>
    <dbReference type="NCBI Taxonomy" id="171442"/>
    <lineage>
        <taxon>Bacteria</taxon>
        <taxon>Bacillati</taxon>
        <taxon>Actinomycetota</taxon>
        <taxon>Actinomycetes</taxon>
        <taxon>Sporichthyales</taxon>
        <taxon>Sporichthyaceae</taxon>
        <taxon>Sporichthya</taxon>
    </lineage>
</organism>
<comment type="caution">
    <text evidence="3">The sequence shown here is derived from an EMBL/GenBank/DDBJ whole genome shotgun (WGS) entry which is preliminary data.</text>
</comment>
<keyword evidence="2" id="KW-0472">Membrane</keyword>
<keyword evidence="2" id="KW-0812">Transmembrane</keyword>
<dbReference type="Proteomes" id="UP001500957">
    <property type="component" value="Unassembled WGS sequence"/>
</dbReference>
<feature type="transmembrane region" description="Helical" evidence="2">
    <location>
        <begin position="131"/>
        <end position="155"/>
    </location>
</feature>
<proteinExistence type="predicted"/>
<gene>
    <name evidence="3" type="ORF">GCM10009547_12850</name>
</gene>
<reference evidence="3 4" key="1">
    <citation type="journal article" date="2019" name="Int. J. Syst. Evol. Microbiol.">
        <title>The Global Catalogue of Microorganisms (GCM) 10K type strain sequencing project: providing services to taxonomists for standard genome sequencing and annotation.</title>
        <authorList>
            <consortium name="The Broad Institute Genomics Platform"/>
            <consortium name="The Broad Institute Genome Sequencing Center for Infectious Disease"/>
            <person name="Wu L."/>
            <person name="Ma J."/>
        </authorList>
    </citation>
    <scope>NUCLEOTIDE SEQUENCE [LARGE SCALE GENOMIC DNA]</scope>
    <source>
        <strain evidence="3 4">JCM 10671</strain>
    </source>
</reference>
<keyword evidence="2" id="KW-1133">Transmembrane helix</keyword>
<dbReference type="RefSeq" id="WP_344602805.1">
    <property type="nucleotide sequence ID" value="NZ_BAAAHE010000008.1"/>
</dbReference>
<sequence length="266" mass="29395">MSASSQRVCIWSGVAFMVLFFLGFGVIAQYIPPPNPANSAAEVAERYRENANAIRTGMLISMYALVLYVPWVAALATQMKRIEGKHTPLSWAQLALGAGLPVAFFPALYYFQVAAFRPERSDEAIQQLNDMGWLPFTGIIYAITVQNVVVGAAVLMDKRPEPVFPRWYAYFCFWTGLLYCPASLDVYFKDGPLAWNGLFSWWLSLVSFFAWLVVTSALMAKAISHQEREESAPTSAPLHLRSSAPTDGHASAAEVAQQQETVGPTV</sequence>
<dbReference type="EMBL" id="BAAAHE010000008">
    <property type="protein sequence ID" value="GAA0612257.1"/>
    <property type="molecule type" value="Genomic_DNA"/>
</dbReference>
<feature type="transmembrane region" description="Helical" evidence="2">
    <location>
        <begin position="200"/>
        <end position="220"/>
    </location>
</feature>
<feature type="transmembrane region" description="Helical" evidence="2">
    <location>
        <begin position="167"/>
        <end position="188"/>
    </location>
</feature>